<comment type="caution">
    <text evidence="1">The sequence shown here is derived from an EMBL/GenBank/DDBJ whole genome shotgun (WGS) entry which is preliminary data.</text>
</comment>
<keyword evidence="2" id="KW-1185">Reference proteome</keyword>
<dbReference type="Proteomes" id="UP001236620">
    <property type="component" value="Unassembled WGS sequence"/>
</dbReference>
<organism evidence="1 2">
    <name type="scientific">Mycoplasma yeatsii</name>
    <dbReference type="NCBI Taxonomy" id="51365"/>
    <lineage>
        <taxon>Bacteria</taxon>
        <taxon>Bacillati</taxon>
        <taxon>Mycoplasmatota</taxon>
        <taxon>Mollicutes</taxon>
        <taxon>Mycoplasmataceae</taxon>
        <taxon>Mycoplasma</taxon>
    </lineage>
</organism>
<evidence type="ECO:0000313" key="1">
    <source>
        <dbReference type="EMBL" id="MDQ0568163.1"/>
    </source>
</evidence>
<accession>A0ABU0NFE5</accession>
<proteinExistence type="predicted"/>
<feature type="non-terminal residue" evidence="1">
    <location>
        <position position="1"/>
    </location>
</feature>
<gene>
    <name evidence="1" type="ORF">J2Z63_000816</name>
</gene>
<dbReference type="EMBL" id="JAUSWP010000017">
    <property type="protein sequence ID" value="MDQ0568163.1"/>
    <property type="molecule type" value="Genomic_DNA"/>
</dbReference>
<sequence>DGKYGVSFQLFDTAGEKVQESFFNPLFDAPTN</sequence>
<name>A0ABU0NFE5_9MOLU</name>
<protein>
    <submittedName>
        <fullName evidence="1">Uncharacterized protein</fullName>
    </submittedName>
</protein>
<evidence type="ECO:0000313" key="2">
    <source>
        <dbReference type="Proteomes" id="UP001236620"/>
    </source>
</evidence>
<reference evidence="1" key="1">
    <citation type="submission" date="2023-07" db="EMBL/GenBank/DDBJ databases">
        <title>Genomic Encyclopedia of Type Strains, Phase IV (KMG-IV): sequencing the most valuable type-strain genomes for metagenomic binning, comparative biology and taxonomic classification.</title>
        <authorList>
            <person name="Goeker M."/>
        </authorList>
    </citation>
    <scope>NUCLEOTIDE SEQUENCE [LARGE SCALE GENOMIC DNA]</scope>
    <source>
        <strain evidence="1">DSM 22019</strain>
    </source>
</reference>